<proteinExistence type="predicted"/>
<dbReference type="PaxDb" id="44689-DDB0218267"/>
<dbReference type="RefSeq" id="XP_640946.1">
    <property type="nucleotide sequence ID" value="XM_635854.1"/>
</dbReference>
<evidence type="ECO:0000313" key="2">
    <source>
        <dbReference type="Proteomes" id="UP000002195"/>
    </source>
</evidence>
<dbReference type="InParanoid" id="Q54US5"/>
<evidence type="ECO:0000313" key="1">
    <source>
        <dbReference type="EMBL" id="EAL67011.1"/>
    </source>
</evidence>
<dbReference type="VEuPathDB" id="AmoebaDB:DDB_G0280939"/>
<dbReference type="Proteomes" id="UP000002195">
    <property type="component" value="Unassembled WGS sequence"/>
</dbReference>
<protein>
    <submittedName>
        <fullName evidence="1">Uncharacterized protein</fullName>
    </submittedName>
</protein>
<keyword evidence="2" id="KW-1185">Reference proteome</keyword>
<reference evidence="1 2" key="1">
    <citation type="journal article" date="2005" name="Nature">
        <title>The genome of the social amoeba Dictyostelium discoideum.</title>
        <authorList>
            <consortium name="The Dictyostelium discoideum Sequencing Consortium"/>
            <person name="Eichinger L."/>
            <person name="Pachebat J.A."/>
            <person name="Glockner G."/>
            <person name="Rajandream M.A."/>
            <person name="Sucgang R."/>
            <person name="Berriman M."/>
            <person name="Song J."/>
            <person name="Olsen R."/>
            <person name="Szafranski K."/>
            <person name="Xu Q."/>
            <person name="Tunggal B."/>
            <person name="Kummerfeld S."/>
            <person name="Madera M."/>
            <person name="Konfortov B.A."/>
            <person name="Rivero F."/>
            <person name="Bankier A.T."/>
            <person name="Lehmann R."/>
            <person name="Hamlin N."/>
            <person name="Davies R."/>
            <person name="Gaudet P."/>
            <person name="Fey P."/>
            <person name="Pilcher K."/>
            <person name="Chen G."/>
            <person name="Saunders D."/>
            <person name="Sodergren E."/>
            <person name="Davis P."/>
            <person name="Kerhornou A."/>
            <person name="Nie X."/>
            <person name="Hall N."/>
            <person name="Anjard C."/>
            <person name="Hemphill L."/>
            <person name="Bason N."/>
            <person name="Farbrother P."/>
            <person name="Desany B."/>
            <person name="Just E."/>
            <person name="Morio T."/>
            <person name="Rost R."/>
            <person name="Churcher C."/>
            <person name="Cooper J."/>
            <person name="Haydock S."/>
            <person name="van Driessche N."/>
            <person name="Cronin A."/>
            <person name="Goodhead I."/>
            <person name="Muzny D."/>
            <person name="Mourier T."/>
            <person name="Pain A."/>
            <person name="Lu M."/>
            <person name="Harper D."/>
            <person name="Lindsay R."/>
            <person name="Hauser H."/>
            <person name="James K."/>
            <person name="Quiles M."/>
            <person name="Madan Babu M."/>
            <person name="Saito T."/>
            <person name="Buchrieser C."/>
            <person name="Wardroper A."/>
            <person name="Felder M."/>
            <person name="Thangavelu M."/>
            <person name="Johnson D."/>
            <person name="Knights A."/>
            <person name="Loulseged H."/>
            <person name="Mungall K."/>
            <person name="Oliver K."/>
            <person name="Price C."/>
            <person name="Quail M.A."/>
            <person name="Urushihara H."/>
            <person name="Hernandez J."/>
            <person name="Rabbinowitsch E."/>
            <person name="Steffen D."/>
            <person name="Sanders M."/>
            <person name="Ma J."/>
            <person name="Kohara Y."/>
            <person name="Sharp S."/>
            <person name="Simmonds M."/>
            <person name="Spiegler S."/>
            <person name="Tivey A."/>
            <person name="Sugano S."/>
            <person name="White B."/>
            <person name="Walker D."/>
            <person name="Woodward J."/>
            <person name="Winckler T."/>
            <person name="Tanaka Y."/>
            <person name="Shaulsky G."/>
            <person name="Schleicher M."/>
            <person name="Weinstock G."/>
            <person name="Rosenthal A."/>
            <person name="Cox E.C."/>
            <person name="Chisholm R.L."/>
            <person name="Gibbs R."/>
            <person name="Loomis W.F."/>
            <person name="Platzer M."/>
            <person name="Kay R.R."/>
            <person name="Williams J."/>
            <person name="Dear P.H."/>
            <person name="Noegel A.A."/>
            <person name="Barrell B."/>
            <person name="Kuspa A."/>
        </authorList>
    </citation>
    <scope>NUCLEOTIDE SEQUENCE [LARGE SCALE GENOMIC DNA]</scope>
    <source>
        <strain evidence="1 2">AX4</strain>
    </source>
</reference>
<gene>
    <name evidence="1" type="ORF">DDB_G0280939</name>
</gene>
<dbReference type="dictyBase" id="DDB_G0280939"/>
<dbReference type="EMBL" id="AAFI02000039">
    <property type="protein sequence ID" value="EAL67011.1"/>
    <property type="molecule type" value="Genomic_DNA"/>
</dbReference>
<name>Q54US5_DICDI</name>
<comment type="caution">
    <text evidence="1">The sequence shown here is derived from an EMBL/GenBank/DDBJ whole genome shotgun (WGS) entry which is preliminary data.</text>
</comment>
<dbReference type="KEGG" id="ddi:DDB_G0280939"/>
<dbReference type="AlphaFoldDB" id="Q54US5"/>
<dbReference type="GeneID" id="8622750"/>
<organism evidence="1 2">
    <name type="scientific">Dictyostelium discoideum</name>
    <name type="common">Social amoeba</name>
    <dbReference type="NCBI Taxonomy" id="44689"/>
    <lineage>
        <taxon>Eukaryota</taxon>
        <taxon>Amoebozoa</taxon>
        <taxon>Evosea</taxon>
        <taxon>Eumycetozoa</taxon>
        <taxon>Dictyostelia</taxon>
        <taxon>Dictyosteliales</taxon>
        <taxon>Dictyosteliaceae</taxon>
        <taxon>Dictyostelium</taxon>
    </lineage>
</organism>
<accession>Q54US5</accession>
<sequence>MVKRNIRYSSNNNNINCVSNDISNLNHIEFDFENYDLNNSDDISEIKTILQKTNKINCEDVVLVLPKPINAPKEYISKFFVLSCKSQNTMIDSPIVKKQIGQVRKYVYY</sequence>
<dbReference type="HOGENOM" id="CLU_2188919_0_0_1"/>